<accession>A0AAD9LIN4</accession>
<organism evidence="1 2">
    <name type="scientific">Phytophthora citrophthora</name>
    <dbReference type="NCBI Taxonomy" id="4793"/>
    <lineage>
        <taxon>Eukaryota</taxon>
        <taxon>Sar</taxon>
        <taxon>Stramenopiles</taxon>
        <taxon>Oomycota</taxon>
        <taxon>Peronosporomycetes</taxon>
        <taxon>Peronosporales</taxon>
        <taxon>Peronosporaceae</taxon>
        <taxon>Phytophthora</taxon>
    </lineage>
</organism>
<protein>
    <submittedName>
        <fullName evidence="1">Uncharacterized protein</fullName>
    </submittedName>
</protein>
<sequence>MEWWVYRLQESIVANFGLAFSICCILAKAKASVKLMEQRMAVFPHLKTLLKVGEEMYVVIASGAPAGARSVL</sequence>
<evidence type="ECO:0000313" key="1">
    <source>
        <dbReference type="EMBL" id="KAK1938168.1"/>
    </source>
</evidence>
<dbReference type="Proteomes" id="UP001259832">
    <property type="component" value="Unassembled WGS sequence"/>
</dbReference>
<keyword evidence="2" id="KW-1185">Reference proteome</keyword>
<name>A0AAD9LIN4_9STRA</name>
<reference evidence="1" key="1">
    <citation type="submission" date="2023-08" db="EMBL/GenBank/DDBJ databases">
        <title>Reference Genome Resource for the Citrus Pathogen Phytophthora citrophthora.</title>
        <authorList>
            <person name="Moller H."/>
            <person name="Coetzee B."/>
            <person name="Rose L.J."/>
            <person name="Van Niekerk J.M."/>
        </authorList>
    </citation>
    <scope>NUCLEOTIDE SEQUENCE</scope>
    <source>
        <strain evidence="1">STE-U-9442</strain>
    </source>
</reference>
<comment type="caution">
    <text evidence="1">The sequence shown here is derived from an EMBL/GenBank/DDBJ whole genome shotgun (WGS) entry which is preliminary data.</text>
</comment>
<evidence type="ECO:0000313" key="2">
    <source>
        <dbReference type="Proteomes" id="UP001259832"/>
    </source>
</evidence>
<gene>
    <name evidence="1" type="ORF">P3T76_009318</name>
</gene>
<dbReference type="AlphaFoldDB" id="A0AAD9LIN4"/>
<dbReference type="EMBL" id="JASMQC010000018">
    <property type="protein sequence ID" value="KAK1938168.1"/>
    <property type="molecule type" value="Genomic_DNA"/>
</dbReference>
<proteinExistence type="predicted"/>